<reference evidence="2" key="1">
    <citation type="submission" date="2020-12" db="EMBL/GenBank/DDBJ databases">
        <title>Hymenobacter sp.</title>
        <authorList>
            <person name="Kim M.K."/>
        </authorList>
    </citation>
    <scope>NUCLEOTIDE SEQUENCE [LARGE SCALE GENOMIC DNA]</scope>
    <source>
        <strain evidence="2">BT553</strain>
    </source>
</reference>
<keyword evidence="2" id="KW-1185">Reference proteome</keyword>
<evidence type="ECO:0000313" key="1">
    <source>
        <dbReference type="EMBL" id="MBJ6120706.1"/>
    </source>
</evidence>
<evidence type="ECO:0000313" key="2">
    <source>
        <dbReference type="Proteomes" id="UP000640426"/>
    </source>
</evidence>
<sequence>MYDLIDRPVAELPVFERYLLDATRTWVHALTLAGVPAAATAGGFAEHGGATACAAFDQVMRAMDEGSAETLVFQRPCHSDVEETEAVVLGIWRLVRADRIAAAQAAAATLVDGTAARAVIAGMTRVVAADHMAG</sequence>
<accession>A0ABS0XKZ9</accession>
<dbReference type="RefSeq" id="WP_199034748.1">
    <property type="nucleotide sequence ID" value="NZ_JAELXS010000001.1"/>
</dbReference>
<dbReference type="EMBL" id="JAELXS010000001">
    <property type="protein sequence ID" value="MBJ6120706.1"/>
    <property type="molecule type" value="Genomic_DNA"/>
</dbReference>
<protein>
    <submittedName>
        <fullName evidence="1">Uncharacterized protein</fullName>
    </submittedName>
</protein>
<name>A0ABS0XKZ9_9SPHN</name>
<gene>
    <name evidence="1" type="ORF">JAO74_02750</name>
</gene>
<organism evidence="1 2">
    <name type="scientific">Sphingomonas mollis</name>
    <dbReference type="NCBI Taxonomy" id="2795726"/>
    <lineage>
        <taxon>Bacteria</taxon>
        <taxon>Pseudomonadati</taxon>
        <taxon>Pseudomonadota</taxon>
        <taxon>Alphaproteobacteria</taxon>
        <taxon>Sphingomonadales</taxon>
        <taxon>Sphingomonadaceae</taxon>
        <taxon>Sphingomonas</taxon>
    </lineage>
</organism>
<comment type="caution">
    <text evidence="1">The sequence shown here is derived from an EMBL/GenBank/DDBJ whole genome shotgun (WGS) entry which is preliminary data.</text>
</comment>
<dbReference type="Proteomes" id="UP000640426">
    <property type="component" value="Unassembled WGS sequence"/>
</dbReference>
<proteinExistence type="predicted"/>